<dbReference type="EMBL" id="BAABIQ010000002">
    <property type="protein sequence ID" value="GAA4778888.1"/>
    <property type="molecule type" value="Genomic_DNA"/>
</dbReference>
<keyword evidence="1" id="KW-0472">Membrane</keyword>
<evidence type="ECO:0000313" key="2">
    <source>
        <dbReference type="EMBL" id="GAA4778888.1"/>
    </source>
</evidence>
<protein>
    <submittedName>
        <fullName evidence="2">Uncharacterized protein</fullName>
    </submittedName>
</protein>
<reference evidence="3" key="1">
    <citation type="journal article" date="2019" name="Int. J. Syst. Evol. Microbiol.">
        <title>The Global Catalogue of Microorganisms (GCM) 10K type strain sequencing project: providing services to taxonomists for standard genome sequencing and annotation.</title>
        <authorList>
            <consortium name="The Broad Institute Genomics Platform"/>
            <consortium name="The Broad Institute Genome Sequencing Center for Infectious Disease"/>
            <person name="Wu L."/>
            <person name="Ma J."/>
        </authorList>
    </citation>
    <scope>NUCLEOTIDE SEQUENCE [LARGE SCALE GENOMIC DNA]</scope>
    <source>
        <strain evidence="3">JCM 18200</strain>
    </source>
</reference>
<keyword evidence="1" id="KW-1133">Transmembrane helix</keyword>
<keyword evidence="3" id="KW-1185">Reference proteome</keyword>
<accession>A0ABP9ACD3</accession>
<proteinExistence type="predicted"/>
<dbReference type="RefSeq" id="WP_345229804.1">
    <property type="nucleotide sequence ID" value="NZ_BAABIQ010000002.1"/>
</dbReference>
<evidence type="ECO:0000313" key="3">
    <source>
        <dbReference type="Proteomes" id="UP001501411"/>
    </source>
</evidence>
<feature type="transmembrane region" description="Helical" evidence="1">
    <location>
        <begin position="40"/>
        <end position="61"/>
    </location>
</feature>
<evidence type="ECO:0000256" key="1">
    <source>
        <dbReference type="SAM" id="Phobius"/>
    </source>
</evidence>
<feature type="transmembrane region" description="Helical" evidence="1">
    <location>
        <begin position="7"/>
        <end position="28"/>
    </location>
</feature>
<gene>
    <name evidence="2" type="ORF">GCM10023231_01870</name>
</gene>
<keyword evidence="1" id="KW-0812">Transmembrane</keyword>
<organism evidence="2 3">
    <name type="scientific">Olivibacter ginsenosidimutans</name>
    <dbReference type="NCBI Taxonomy" id="1176537"/>
    <lineage>
        <taxon>Bacteria</taxon>
        <taxon>Pseudomonadati</taxon>
        <taxon>Bacteroidota</taxon>
        <taxon>Sphingobacteriia</taxon>
        <taxon>Sphingobacteriales</taxon>
        <taxon>Sphingobacteriaceae</taxon>
        <taxon>Olivibacter</taxon>
    </lineage>
</organism>
<comment type="caution">
    <text evidence="2">The sequence shown here is derived from an EMBL/GenBank/DDBJ whole genome shotgun (WGS) entry which is preliminary data.</text>
</comment>
<dbReference type="Proteomes" id="UP001501411">
    <property type="component" value="Unassembled WGS sequence"/>
</dbReference>
<name>A0ABP9ACD3_9SPHI</name>
<sequence length="84" mass="9421">MKKVIGIIAVFIVLVILAYIVLQVIWGIDVVRAETITKSITSLCVLAIGAFLLTLILAFFFRKEDRGYHQTTDGVAQRKLDNQK</sequence>